<dbReference type="InterPro" id="IPR022555">
    <property type="entry name" value="DUF2577"/>
</dbReference>
<accession>A0A848RFA9</accession>
<gene>
    <name evidence="1" type="ORF">HKO22_07110</name>
</gene>
<dbReference type="Pfam" id="PF10844">
    <property type="entry name" value="DUF2577"/>
    <property type="match status" value="1"/>
</dbReference>
<dbReference type="EMBL" id="JABDSR010000008">
    <property type="protein sequence ID" value="NMW85500.1"/>
    <property type="molecule type" value="Genomic_DNA"/>
</dbReference>
<name>A0A848RFA9_9FIRM</name>
<keyword evidence="2" id="KW-1185">Reference proteome</keyword>
<evidence type="ECO:0000313" key="1">
    <source>
        <dbReference type="EMBL" id="NMW85500.1"/>
    </source>
</evidence>
<protein>
    <submittedName>
        <fullName evidence="1">DUF2577 family protein</fullName>
    </submittedName>
</protein>
<organism evidence="1 2">
    <name type="scientific">Peptoniphilus faecalis</name>
    <dbReference type="NCBI Taxonomy" id="2731255"/>
    <lineage>
        <taxon>Bacteria</taxon>
        <taxon>Bacillati</taxon>
        <taxon>Bacillota</taxon>
        <taxon>Tissierellia</taxon>
        <taxon>Tissierellales</taxon>
        <taxon>Peptoniphilaceae</taxon>
        <taxon>Peptoniphilus</taxon>
    </lineage>
</organism>
<dbReference type="AlphaFoldDB" id="A0A848RFA9"/>
<comment type="caution">
    <text evidence="1">The sequence shown here is derived from an EMBL/GenBank/DDBJ whole genome shotgun (WGS) entry which is preliminary data.</text>
</comment>
<dbReference type="RefSeq" id="WP_169969567.1">
    <property type="nucleotide sequence ID" value="NZ_JABDSR010000008.1"/>
</dbReference>
<dbReference type="Proteomes" id="UP000568273">
    <property type="component" value="Unassembled WGS sequence"/>
</dbReference>
<sequence>MQEKQNGAQEIVNLFDPSPEIEVLPYCETGEVISPLPDLVVKVRDIDYKKNNIKLDEYWVKGHEREIEIPMAQLTGSDSHGDGHIAGAFPKAKIIFKDELKAGDLVACLQSKDKQTLYVIYKIARW</sequence>
<evidence type="ECO:0000313" key="2">
    <source>
        <dbReference type="Proteomes" id="UP000568273"/>
    </source>
</evidence>
<reference evidence="1" key="1">
    <citation type="submission" date="2020-04" db="EMBL/GenBank/DDBJ databases">
        <title>Peptoniphilus sp. nov. isolated from swine feces.</title>
        <authorList>
            <person name="Ryu S.W."/>
        </authorList>
    </citation>
    <scope>NUCLEOTIDE SEQUENCE [LARGE SCALE GENOMIC DNA]</scope>
    <source>
        <strain evidence="1">AGMB00490</strain>
    </source>
</reference>
<proteinExistence type="predicted"/>